<dbReference type="EMBL" id="SNZR01000014">
    <property type="protein sequence ID" value="TDR89042.1"/>
    <property type="molecule type" value="Genomic_DNA"/>
</dbReference>
<feature type="transmembrane region" description="Helical" evidence="8">
    <location>
        <begin position="284"/>
        <end position="305"/>
    </location>
</feature>
<keyword evidence="6 8" id="KW-1133">Transmembrane helix</keyword>
<comment type="similarity">
    <text evidence="2">Belongs to the binding-protein-dependent transport system permease family. CysTW subfamily.</text>
</comment>
<reference evidence="10 11" key="1">
    <citation type="submission" date="2019-03" db="EMBL/GenBank/DDBJ databases">
        <title>Genomic Encyclopedia of Type Strains, Phase IV (KMG-IV): sequencing the most valuable type-strain genomes for metagenomic binning, comparative biology and taxonomic classification.</title>
        <authorList>
            <person name="Goeker M."/>
        </authorList>
    </citation>
    <scope>NUCLEOTIDE SEQUENCE [LARGE SCALE GENOMIC DNA]</scope>
    <source>
        <strain evidence="10 11">DSM 25903</strain>
    </source>
</reference>
<keyword evidence="7 8" id="KW-0472">Membrane</keyword>
<dbReference type="Proteomes" id="UP000295122">
    <property type="component" value="Unassembled WGS sequence"/>
</dbReference>
<feature type="transmembrane region" description="Helical" evidence="8">
    <location>
        <begin position="133"/>
        <end position="155"/>
    </location>
</feature>
<evidence type="ECO:0000256" key="4">
    <source>
        <dbReference type="ARBA" id="ARBA00022475"/>
    </source>
</evidence>
<organism evidence="10 11">
    <name type="scientific">Enterovirga rhinocerotis</name>
    <dbReference type="NCBI Taxonomy" id="1339210"/>
    <lineage>
        <taxon>Bacteria</taxon>
        <taxon>Pseudomonadati</taxon>
        <taxon>Pseudomonadota</taxon>
        <taxon>Alphaproteobacteria</taxon>
        <taxon>Hyphomicrobiales</taxon>
        <taxon>Methylobacteriaceae</taxon>
        <taxon>Enterovirga</taxon>
    </lineage>
</organism>
<proteinExistence type="inferred from homology"/>
<comment type="subcellular location">
    <subcellularLocation>
        <location evidence="1 8">Cell membrane</location>
        <topology evidence="1 8">Multi-pass membrane protein</topology>
    </subcellularLocation>
</comment>
<gene>
    <name evidence="10" type="ORF">EV668_3527</name>
</gene>
<dbReference type="PROSITE" id="PS50928">
    <property type="entry name" value="ABC_TM1"/>
    <property type="match status" value="1"/>
</dbReference>
<feature type="transmembrane region" description="Helical" evidence="8">
    <location>
        <begin position="167"/>
        <end position="196"/>
    </location>
</feature>
<accession>A0A4R7BVE5</accession>
<feature type="transmembrane region" description="Helical" evidence="8">
    <location>
        <begin position="26"/>
        <end position="47"/>
    </location>
</feature>
<evidence type="ECO:0000313" key="10">
    <source>
        <dbReference type="EMBL" id="TDR89042.1"/>
    </source>
</evidence>
<evidence type="ECO:0000256" key="2">
    <source>
        <dbReference type="ARBA" id="ARBA00007069"/>
    </source>
</evidence>
<evidence type="ECO:0000256" key="8">
    <source>
        <dbReference type="RuleBase" id="RU363032"/>
    </source>
</evidence>
<sequence>MSGVVHPPGEGGKRRAPSKRRWGSRLVLLAPALWLALFVLVPLLIVVRMSVSESVRARPPYRPQLPASLDPELWREALGELTLDNYRDLAASSLYGEALLTSLGLAFVATAIILVSGYGIALAVARAPQNWRMILLAAVVLPFWTSFLVRVYAWIGILKSDGWLNQAFLALGLISAPLAILNTNAAVVIGLVYAYLPFMILPLHASLEKQDPALLEAAADLGASPLRRFWTVTVPLSLPGIVAGSLLCFIPMVGEFVVPELLGGTETLMLGRVLWSEFFSNANWPLASAIAVVLLAILILPIVALRESERRRQEAAS</sequence>
<evidence type="ECO:0000256" key="3">
    <source>
        <dbReference type="ARBA" id="ARBA00022448"/>
    </source>
</evidence>
<evidence type="ECO:0000256" key="6">
    <source>
        <dbReference type="ARBA" id="ARBA00022989"/>
    </source>
</evidence>
<dbReference type="PANTHER" id="PTHR42929">
    <property type="entry name" value="INNER MEMBRANE ABC TRANSPORTER PERMEASE PROTEIN YDCU-RELATED-RELATED"/>
    <property type="match status" value="1"/>
</dbReference>
<dbReference type="CDD" id="cd06261">
    <property type="entry name" value="TM_PBP2"/>
    <property type="match status" value="1"/>
</dbReference>
<dbReference type="GO" id="GO:0005886">
    <property type="term" value="C:plasma membrane"/>
    <property type="evidence" value="ECO:0007669"/>
    <property type="project" value="UniProtKB-SubCell"/>
</dbReference>
<keyword evidence="5 8" id="KW-0812">Transmembrane</keyword>
<feature type="transmembrane region" description="Helical" evidence="8">
    <location>
        <begin position="229"/>
        <end position="253"/>
    </location>
</feature>
<keyword evidence="3 8" id="KW-0813">Transport</keyword>
<dbReference type="GO" id="GO:0055085">
    <property type="term" value="P:transmembrane transport"/>
    <property type="evidence" value="ECO:0007669"/>
    <property type="project" value="InterPro"/>
</dbReference>
<evidence type="ECO:0000313" key="11">
    <source>
        <dbReference type="Proteomes" id="UP000295122"/>
    </source>
</evidence>
<protein>
    <submittedName>
        <fullName evidence="10">Putrescine transport system permease protein</fullName>
    </submittedName>
</protein>
<feature type="domain" description="ABC transmembrane type-1" evidence="9">
    <location>
        <begin position="99"/>
        <end position="305"/>
    </location>
</feature>
<dbReference type="PANTHER" id="PTHR42929:SF3">
    <property type="entry name" value="PUTRESCINE TRANSPORT SYSTEM PERMEASE PROTEIN POTH"/>
    <property type="match status" value="1"/>
</dbReference>
<name>A0A4R7BVE5_9HYPH</name>
<evidence type="ECO:0000259" key="9">
    <source>
        <dbReference type="PROSITE" id="PS50928"/>
    </source>
</evidence>
<dbReference type="AlphaFoldDB" id="A0A4R7BVE5"/>
<dbReference type="Gene3D" id="1.10.3720.10">
    <property type="entry name" value="MetI-like"/>
    <property type="match status" value="1"/>
</dbReference>
<dbReference type="InterPro" id="IPR035906">
    <property type="entry name" value="MetI-like_sf"/>
</dbReference>
<comment type="caution">
    <text evidence="10">The sequence shown here is derived from an EMBL/GenBank/DDBJ whole genome shotgun (WGS) entry which is preliminary data.</text>
</comment>
<feature type="transmembrane region" description="Helical" evidence="8">
    <location>
        <begin position="98"/>
        <end position="121"/>
    </location>
</feature>
<dbReference type="Pfam" id="PF00528">
    <property type="entry name" value="BPD_transp_1"/>
    <property type="match status" value="1"/>
</dbReference>
<keyword evidence="11" id="KW-1185">Reference proteome</keyword>
<dbReference type="InterPro" id="IPR000515">
    <property type="entry name" value="MetI-like"/>
</dbReference>
<keyword evidence="4" id="KW-1003">Cell membrane</keyword>
<evidence type="ECO:0000256" key="5">
    <source>
        <dbReference type="ARBA" id="ARBA00022692"/>
    </source>
</evidence>
<evidence type="ECO:0000256" key="1">
    <source>
        <dbReference type="ARBA" id="ARBA00004651"/>
    </source>
</evidence>
<dbReference type="RefSeq" id="WP_425359635.1">
    <property type="nucleotide sequence ID" value="NZ_SNZR01000014.1"/>
</dbReference>
<evidence type="ECO:0000256" key="7">
    <source>
        <dbReference type="ARBA" id="ARBA00023136"/>
    </source>
</evidence>
<dbReference type="SUPFAM" id="SSF161098">
    <property type="entry name" value="MetI-like"/>
    <property type="match status" value="1"/>
</dbReference>